<dbReference type="GO" id="GO:0008955">
    <property type="term" value="F:peptidoglycan glycosyltransferase activity"/>
    <property type="evidence" value="ECO:0007669"/>
    <property type="project" value="UniProtKB-EC"/>
</dbReference>
<dbReference type="GO" id="GO:0006508">
    <property type="term" value="P:proteolysis"/>
    <property type="evidence" value="ECO:0007669"/>
    <property type="project" value="UniProtKB-KW"/>
</dbReference>
<dbReference type="InterPro" id="IPR036950">
    <property type="entry name" value="PBP_transglycosylase"/>
</dbReference>
<feature type="transmembrane region" description="Helical" evidence="12">
    <location>
        <begin position="7"/>
        <end position="29"/>
    </location>
</feature>
<gene>
    <name evidence="16" type="ORF">DESAM_20186</name>
</gene>
<dbReference type="InterPro" id="IPR009647">
    <property type="entry name" value="PBP_C"/>
</dbReference>
<dbReference type="SUPFAM" id="SSF53955">
    <property type="entry name" value="Lysozyme-like"/>
    <property type="match status" value="1"/>
</dbReference>
<comment type="pathway">
    <text evidence="1">Cell wall biogenesis; peptidoglycan biosynthesis.</text>
</comment>
<keyword evidence="12" id="KW-0472">Membrane</keyword>
<evidence type="ECO:0000256" key="10">
    <source>
        <dbReference type="ARBA" id="ARBA00044770"/>
    </source>
</evidence>
<keyword evidence="7" id="KW-0808">Transferase</keyword>
<feature type="domain" description="Penicillin-binding protein transpeptidase" evidence="13">
    <location>
        <begin position="304"/>
        <end position="520"/>
    </location>
</feature>
<dbReference type="Pfam" id="PF00905">
    <property type="entry name" value="Transpeptidase"/>
    <property type="match status" value="1"/>
</dbReference>
<proteinExistence type="inferred from homology"/>
<evidence type="ECO:0000256" key="3">
    <source>
        <dbReference type="ARBA" id="ARBA00007739"/>
    </source>
</evidence>
<keyword evidence="12" id="KW-1133">Transmembrane helix</keyword>
<feature type="domain" description="Penicillin-binding C-terminal" evidence="15">
    <location>
        <begin position="685"/>
        <end position="767"/>
    </location>
</feature>
<dbReference type="UniPathway" id="UPA00219"/>
<reference evidence="16 17" key="1">
    <citation type="submission" date="2012-10" db="EMBL/GenBank/DDBJ databases">
        <authorList>
            <person name="Genoscope - CEA"/>
        </authorList>
    </citation>
    <scope>NUCLEOTIDE SEQUENCE [LARGE SCALE GENOMIC DNA]</scope>
    <source>
        <strain evidence="17">AM13 / DSM 14728</strain>
    </source>
</reference>
<dbReference type="GO" id="GO:0009252">
    <property type="term" value="P:peptidoglycan biosynthetic process"/>
    <property type="evidence" value="ECO:0007669"/>
    <property type="project" value="UniProtKB-UniPathway"/>
</dbReference>
<dbReference type="KEGG" id="dhy:DESAM_20186"/>
<evidence type="ECO:0000256" key="1">
    <source>
        <dbReference type="ARBA" id="ARBA00004752"/>
    </source>
</evidence>
<dbReference type="NCBIfam" id="TIGR02073">
    <property type="entry name" value="PBP_1c"/>
    <property type="match status" value="1"/>
</dbReference>
<dbReference type="Proteomes" id="UP000010808">
    <property type="component" value="Chromosome"/>
</dbReference>
<organism evidence="16 17">
    <name type="scientific">Maridesulfovibrio hydrothermalis AM13 = DSM 14728</name>
    <dbReference type="NCBI Taxonomy" id="1121451"/>
    <lineage>
        <taxon>Bacteria</taxon>
        <taxon>Pseudomonadati</taxon>
        <taxon>Thermodesulfobacteriota</taxon>
        <taxon>Desulfovibrionia</taxon>
        <taxon>Desulfovibrionales</taxon>
        <taxon>Desulfovibrionaceae</taxon>
        <taxon>Maridesulfovibrio</taxon>
    </lineage>
</organism>
<dbReference type="HOGENOM" id="CLU_006354_7_3_7"/>
<dbReference type="GO" id="GO:0030288">
    <property type="term" value="C:outer membrane-bounded periplasmic space"/>
    <property type="evidence" value="ECO:0007669"/>
    <property type="project" value="TreeGrafter"/>
</dbReference>
<dbReference type="OrthoDB" id="9766909at2"/>
<keyword evidence="17" id="KW-1185">Reference proteome</keyword>
<dbReference type="eggNOG" id="COG4953">
    <property type="taxonomic scope" value="Bacteria"/>
</dbReference>
<keyword evidence="6" id="KW-0328">Glycosyltransferase</keyword>
<evidence type="ECO:0000256" key="5">
    <source>
        <dbReference type="ARBA" id="ARBA00022670"/>
    </source>
</evidence>
<evidence type="ECO:0000259" key="15">
    <source>
        <dbReference type="Pfam" id="PF06832"/>
    </source>
</evidence>
<comment type="similarity">
    <text evidence="2">In the C-terminal section; belongs to the transpeptidase family.</text>
</comment>
<feature type="domain" description="Glycosyl transferase family 51" evidence="14">
    <location>
        <begin position="60"/>
        <end position="224"/>
    </location>
</feature>
<dbReference type="GO" id="GO:0004180">
    <property type="term" value="F:carboxypeptidase activity"/>
    <property type="evidence" value="ECO:0007669"/>
    <property type="project" value="UniProtKB-KW"/>
</dbReference>
<dbReference type="Pfam" id="PF06832">
    <property type="entry name" value="BiPBP_C"/>
    <property type="match status" value="1"/>
</dbReference>
<keyword evidence="8" id="KW-0378">Hydrolase</keyword>
<keyword evidence="9" id="KW-0511">Multifunctional enzyme</keyword>
<name>L0R8D3_9BACT</name>
<dbReference type="EC" id="2.4.99.28" evidence="10"/>
<dbReference type="PANTHER" id="PTHR32282">
    <property type="entry name" value="BINDING PROTEIN TRANSPEPTIDASE, PUTATIVE-RELATED"/>
    <property type="match status" value="1"/>
</dbReference>
<dbReference type="GO" id="GO:0008658">
    <property type="term" value="F:penicillin binding"/>
    <property type="evidence" value="ECO:0007669"/>
    <property type="project" value="InterPro"/>
</dbReference>
<evidence type="ECO:0000256" key="2">
    <source>
        <dbReference type="ARBA" id="ARBA00007090"/>
    </source>
</evidence>
<accession>L0R8D3</accession>
<evidence type="ECO:0000313" key="17">
    <source>
        <dbReference type="Proteomes" id="UP000010808"/>
    </source>
</evidence>
<evidence type="ECO:0000313" key="16">
    <source>
        <dbReference type="EMBL" id="CCO22477.1"/>
    </source>
</evidence>
<dbReference type="STRING" id="1121451.DESAM_20186"/>
<dbReference type="SUPFAM" id="SSF56601">
    <property type="entry name" value="beta-lactamase/transpeptidase-like"/>
    <property type="match status" value="1"/>
</dbReference>
<evidence type="ECO:0000256" key="11">
    <source>
        <dbReference type="ARBA" id="ARBA00049902"/>
    </source>
</evidence>
<dbReference type="PATRIC" id="fig|1121451.3.peg.458"/>
<sequence>MGRKKKIVLILGQVLLFIVASFLVLDFIFPFPEHKLHRVSATIVKDNEGNALRIFLPPDGARRMHTDFAQVSPTLKKSLIASEDSWFEYHPGVNPVSIIRAAIANIIAGRIVSGASTIPMQIARMAEPKPRTLSAKLQEAFRAMQLKLHHSNDKLLEIYLNILPYGSNIEGVAAASYFYFGHDPSTLSLAESALLTTLPRGPVFYDPIRHPQQAAKGRNRVMLQLEQKGEFPSEEVNRNLKLPLPDKIRPVPLKAPHFCRMVLERSGRIPEIKTTLDYPLQQAAQDMLATHVARLRGDDIDNAACVIIHIPTRQIRALVGSADFFEKGYGGAINLAETKRSPGSTLKPFIYALAFDQGKLTPDSFVYDIPVDYSGYSPENYNRTWSGQVTVKEALARSLNIPAVNTLAMIGVVEFSKLLQKGGISTLNKTPLKYGLPLALGGCEIKLTELTNLYASLADGGKYRPLTFSSGTENISTQLLSPEAAWLTLEMLSSVARPDMNETWMLTRDMPEAAWKTGTSFGHRDAWAVGISGDYAIGVWVGNPDGRPRKGISGAVHAGPLLFDLLRMTVPGGKLPAPPEGSGISEVKVCAHSRRLVGPFCSETTTMRTLSGKTRLRPCKQCRQVFVDAKSGYRLSGECLDRPNIKKIIVRTIPTKLARWRAENNLEIPKLPPPADDCDLIPAGIAPKIISPAGNTPYLLRKDTPLKFQQVALKAEAEADGGILHWFLDGRLVAKGRFDEKLFTEISTGTHRISVSDALGRTDSVIFKVK</sequence>
<evidence type="ECO:0000256" key="6">
    <source>
        <dbReference type="ARBA" id="ARBA00022676"/>
    </source>
</evidence>
<dbReference type="Gene3D" id="1.10.3810.10">
    <property type="entry name" value="Biosynthetic peptidoglycan transglycosylase-like"/>
    <property type="match status" value="1"/>
</dbReference>
<dbReference type="InterPro" id="IPR011815">
    <property type="entry name" value="PBP_1c"/>
</dbReference>
<evidence type="ECO:0000256" key="4">
    <source>
        <dbReference type="ARBA" id="ARBA00022645"/>
    </source>
</evidence>
<dbReference type="Pfam" id="PF00912">
    <property type="entry name" value="Transgly"/>
    <property type="match status" value="1"/>
</dbReference>
<dbReference type="RefSeq" id="WP_015335087.1">
    <property type="nucleotide sequence ID" value="NC_020055.1"/>
</dbReference>
<dbReference type="InterPro" id="IPR001264">
    <property type="entry name" value="Glyco_trans_51"/>
</dbReference>
<dbReference type="AlphaFoldDB" id="L0R8D3"/>
<protein>
    <recommendedName>
        <fullName evidence="10">peptidoglycan glycosyltransferase</fullName>
        <ecNumber evidence="10">2.4.99.28</ecNumber>
    </recommendedName>
</protein>
<dbReference type="InterPro" id="IPR001460">
    <property type="entry name" value="PCN-bd_Tpept"/>
</dbReference>
<evidence type="ECO:0000256" key="7">
    <source>
        <dbReference type="ARBA" id="ARBA00022679"/>
    </source>
</evidence>
<dbReference type="Gene3D" id="3.40.710.10">
    <property type="entry name" value="DD-peptidase/beta-lactamase superfamily"/>
    <property type="match status" value="1"/>
</dbReference>
<dbReference type="PANTHER" id="PTHR32282:SF15">
    <property type="entry name" value="PENICILLIN-BINDING PROTEIN 1C"/>
    <property type="match status" value="1"/>
</dbReference>
<evidence type="ECO:0000259" key="13">
    <source>
        <dbReference type="Pfam" id="PF00905"/>
    </source>
</evidence>
<dbReference type="InterPro" id="IPR012338">
    <property type="entry name" value="Beta-lactam/transpept-like"/>
</dbReference>
<evidence type="ECO:0000259" key="14">
    <source>
        <dbReference type="Pfam" id="PF00912"/>
    </source>
</evidence>
<keyword evidence="12" id="KW-0812">Transmembrane</keyword>
<evidence type="ECO:0000256" key="8">
    <source>
        <dbReference type="ARBA" id="ARBA00022801"/>
    </source>
</evidence>
<comment type="catalytic activity">
    <reaction evidence="11">
        <text>[GlcNAc-(1-&gt;4)-Mur2Ac(oyl-L-Ala-gamma-D-Glu-L-Lys-D-Ala-D-Ala)](n)-di-trans,octa-cis-undecaprenyl diphosphate + beta-D-GlcNAc-(1-&gt;4)-Mur2Ac(oyl-L-Ala-gamma-D-Glu-L-Lys-D-Ala-D-Ala)-di-trans,octa-cis-undecaprenyl diphosphate = [GlcNAc-(1-&gt;4)-Mur2Ac(oyl-L-Ala-gamma-D-Glu-L-Lys-D-Ala-D-Ala)](n+1)-di-trans,octa-cis-undecaprenyl diphosphate + di-trans,octa-cis-undecaprenyl diphosphate + H(+)</text>
        <dbReference type="Rhea" id="RHEA:23708"/>
        <dbReference type="Rhea" id="RHEA-COMP:9602"/>
        <dbReference type="Rhea" id="RHEA-COMP:9603"/>
        <dbReference type="ChEBI" id="CHEBI:15378"/>
        <dbReference type="ChEBI" id="CHEBI:58405"/>
        <dbReference type="ChEBI" id="CHEBI:60033"/>
        <dbReference type="ChEBI" id="CHEBI:78435"/>
        <dbReference type="EC" id="2.4.99.28"/>
    </reaction>
</comment>
<keyword evidence="4" id="KW-0121">Carboxypeptidase</keyword>
<dbReference type="InterPro" id="IPR050396">
    <property type="entry name" value="Glycosyltr_51/Transpeptidase"/>
</dbReference>
<dbReference type="InterPro" id="IPR023346">
    <property type="entry name" value="Lysozyme-like_dom_sf"/>
</dbReference>
<evidence type="ECO:0000256" key="12">
    <source>
        <dbReference type="SAM" id="Phobius"/>
    </source>
</evidence>
<evidence type="ECO:0000256" key="9">
    <source>
        <dbReference type="ARBA" id="ARBA00023268"/>
    </source>
</evidence>
<dbReference type="EMBL" id="FO203522">
    <property type="protein sequence ID" value="CCO22477.1"/>
    <property type="molecule type" value="Genomic_DNA"/>
</dbReference>
<keyword evidence="5" id="KW-0645">Protease</keyword>
<comment type="similarity">
    <text evidence="3">In the N-terminal section; belongs to the glycosyltransferase 51 family.</text>
</comment>